<comment type="similarity">
    <text evidence="1">Belongs to the iron/ascorbate-dependent oxidoreductase family.</text>
</comment>
<gene>
    <name evidence="3" type="ORF">SLS56_009770</name>
</gene>
<dbReference type="Pfam" id="PF03171">
    <property type="entry name" value="2OG-FeII_Oxy"/>
    <property type="match status" value="1"/>
</dbReference>
<dbReference type="InterPro" id="IPR050231">
    <property type="entry name" value="Iron_ascorbate_oxido_reductase"/>
</dbReference>
<dbReference type="PROSITE" id="PS51471">
    <property type="entry name" value="FE2OG_OXY"/>
    <property type="match status" value="1"/>
</dbReference>
<feature type="domain" description="Fe2OG dioxygenase" evidence="2">
    <location>
        <begin position="657"/>
        <end position="782"/>
    </location>
</feature>
<dbReference type="Proteomes" id="UP001521116">
    <property type="component" value="Unassembled WGS sequence"/>
</dbReference>
<dbReference type="SUPFAM" id="SSF51197">
    <property type="entry name" value="Clavaminate synthase-like"/>
    <property type="match status" value="1"/>
</dbReference>
<reference evidence="3 4" key="1">
    <citation type="submission" date="2024-02" db="EMBL/GenBank/DDBJ databases">
        <title>De novo assembly and annotation of 12 fungi associated with fruit tree decline syndrome in Ontario, Canada.</title>
        <authorList>
            <person name="Sulman M."/>
            <person name="Ellouze W."/>
            <person name="Ilyukhin E."/>
        </authorList>
    </citation>
    <scope>NUCLEOTIDE SEQUENCE [LARGE SCALE GENOMIC DNA]</scope>
    <source>
        <strain evidence="3 4">M1-105</strain>
    </source>
</reference>
<dbReference type="Pfam" id="PF14226">
    <property type="entry name" value="DIOX_N"/>
    <property type="match status" value="1"/>
</dbReference>
<dbReference type="Gene3D" id="2.60.120.330">
    <property type="entry name" value="B-lactam Antibiotic, Isopenicillin N Synthase, Chain"/>
    <property type="match status" value="1"/>
</dbReference>
<sequence length="822" mass="92131">MSLYGRSRKGKLPDGSQLMKTIWGEALKEVTALVKIIEEYQKELKKKDPGFKMIDPRTASWSDVMKAIQEGVVHCETEEMSGPKGFLRHGFRKLGKNARIFESWLKFLPQENNYLSPLCASFHIILTIARRVHDVREEHLSALSSIEDDLGFIQEYLNIYPDRTLKESAAALYVSMLRVLQHVMIFFNKGTLNMEELREERKAHNETKLAFNEATLAMNALSRALMETDRRRIDEMDYSVKLLDNGTKPSRLIEVMQQLGFDSAQADQDSLECLSYSVNFDAESIECLDWIKRSAAFQDWVIAPDSRILLIECDERTTLPTTYASFLCAEITHLISSVNDAVVLTYFGGLRYRSLEGIASAKDVMVSFLGQMVTNWPAHWDTPRLEKVELEGPSEVTLSELYRAFRSMVSSFPTGSLLYILIDSIEYLELPDLRKKTQRMLPCNINLAPKATDPANMGSTTDSPVPIVDFGPFYTGDDAAKKAVAEQLDEALHTVGFVYLKNHGVPQEKVDGAFEWSKRFFDLPTETKMLAPHPPGGSHHRGYSGVGIEKVSQHVFDADAIQTLRQVPDVKESYETGNTTDQRQPNIWLPDDKLPGFRAYMEGFFKVSGTRFKTAEGGMLTGARQDCDAMIHTLLRALAVALSLPSDTSLSTAHASSAFQLRLLHYPPVPVRALTSSAASRISAHSDFGSLTLLFQDSVGGLEVEDPHRPGTFRPAPPVDGTLLVNVGDLLERWSNGRWKSTVHRVGAPPVEQLRERGAVEKSGEGEEVCRARYSIPFFSAPDDETLIEALPGCWSEENPKKYEAVTAEQYVTMRMEALYAL</sequence>
<dbReference type="PANTHER" id="PTHR47990">
    <property type="entry name" value="2-OXOGLUTARATE (2OG) AND FE(II)-DEPENDENT OXYGENASE SUPERFAMILY PROTEIN-RELATED"/>
    <property type="match status" value="1"/>
</dbReference>
<dbReference type="InterPro" id="IPR056125">
    <property type="entry name" value="DUF7708"/>
</dbReference>
<evidence type="ECO:0000313" key="4">
    <source>
        <dbReference type="Proteomes" id="UP001521116"/>
    </source>
</evidence>
<dbReference type="InterPro" id="IPR026992">
    <property type="entry name" value="DIOX_N"/>
</dbReference>
<dbReference type="Pfam" id="PF24809">
    <property type="entry name" value="DUF7708"/>
    <property type="match status" value="1"/>
</dbReference>
<evidence type="ECO:0000313" key="3">
    <source>
        <dbReference type="EMBL" id="KAL1620224.1"/>
    </source>
</evidence>
<evidence type="ECO:0000259" key="2">
    <source>
        <dbReference type="PROSITE" id="PS51471"/>
    </source>
</evidence>
<organism evidence="3 4">
    <name type="scientific">Neofusicoccum ribis</name>
    <dbReference type="NCBI Taxonomy" id="45134"/>
    <lineage>
        <taxon>Eukaryota</taxon>
        <taxon>Fungi</taxon>
        <taxon>Dikarya</taxon>
        <taxon>Ascomycota</taxon>
        <taxon>Pezizomycotina</taxon>
        <taxon>Dothideomycetes</taxon>
        <taxon>Dothideomycetes incertae sedis</taxon>
        <taxon>Botryosphaeriales</taxon>
        <taxon>Botryosphaeriaceae</taxon>
        <taxon>Neofusicoccum</taxon>
    </lineage>
</organism>
<dbReference type="EMBL" id="JAJVDC020000172">
    <property type="protein sequence ID" value="KAL1620224.1"/>
    <property type="molecule type" value="Genomic_DNA"/>
</dbReference>
<evidence type="ECO:0000256" key="1">
    <source>
        <dbReference type="ARBA" id="ARBA00008056"/>
    </source>
</evidence>
<comment type="caution">
    <text evidence="3">The sequence shown here is derived from an EMBL/GenBank/DDBJ whole genome shotgun (WGS) entry which is preliminary data.</text>
</comment>
<dbReference type="InterPro" id="IPR027443">
    <property type="entry name" value="IPNS-like_sf"/>
</dbReference>
<proteinExistence type="inferred from homology"/>
<protein>
    <recommendedName>
        <fullName evidence="2">Fe2OG dioxygenase domain-containing protein</fullName>
    </recommendedName>
</protein>
<dbReference type="InterPro" id="IPR044861">
    <property type="entry name" value="IPNS-like_FE2OG_OXY"/>
</dbReference>
<keyword evidence="4" id="KW-1185">Reference proteome</keyword>
<accession>A0ABR3SGE8</accession>
<name>A0ABR3SGE8_9PEZI</name>
<dbReference type="PRINTS" id="PR00682">
    <property type="entry name" value="IPNSYNTHASE"/>
</dbReference>
<dbReference type="InterPro" id="IPR005123">
    <property type="entry name" value="Oxoglu/Fe-dep_dioxygenase_dom"/>
</dbReference>